<protein>
    <submittedName>
        <fullName evidence="1">Uncharacterized protein</fullName>
    </submittedName>
</protein>
<evidence type="ECO:0000313" key="1">
    <source>
        <dbReference type="EMBL" id="KAK7434700.1"/>
    </source>
</evidence>
<proteinExistence type="predicted"/>
<accession>A0ABR1INU2</accession>
<dbReference type="EMBL" id="JBANRG010000118">
    <property type="protein sequence ID" value="KAK7434700.1"/>
    <property type="molecule type" value="Genomic_DNA"/>
</dbReference>
<gene>
    <name evidence="1" type="ORF">VKT23_020064</name>
</gene>
<evidence type="ECO:0000313" key="2">
    <source>
        <dbReference type="Proteomes" id="UP001498398"/>
    </source>
</evidence>
<sequence length="304" mass="34881">MTRTSASQKARNHLVRKLILHAFGVDAIKDVPKQTPVTAERLALFSQHPDVHGPKLDSVALDVSAPTASEMRSLPWNKELIRKMALKAFEMSRQPEYATALDEDVDWARILDDRLYRVLLEVQLARDSQEPLHGLDERYKLKKEKAKLRRCLQEKFDRRQQTCSAMMDFAHKQGDVKDLAFWASLLTCTEVLTVNGMSDEEDGIDAGEVIKLVSELDFRHPDFHPIFSLIDSTRESEDEIFTSVGRKRMRRIYTGVTNSDRIPPENLPPSYYRPEYLQHMLLSHDSSVKLAEGNRANLLIPKLK</sequence>
<dbReference type="Proteomes" id="UP001498398">
    <property type="component" value="Unassembled WGS sequence"/>
</dbReference>
<keyword evidence="2" id="KW-1185">Reference proteome</keyword>
<name>A0ABR1INU2_9AGAR</name>
<reference evidence="1 2" key="1">
    <citation type="submission" date="2024-01" db="EMBL/GenBank/DDBJ databases">
        <title>A draft genome for the cacao thread blight pathogen Marasmiellus scandens.</title>
        <authorList>
            <person name="Baruah I.K."/>
            <person name="Leung J."/>
            <person name="Bukari Y."/>
            <person name="Amoako-Attah I."/>
            <person name="Meinhardt L.W."/>
            <person name="Bailey B.A."/>
            <person name="Cohen S.P."/>
        </authorList>
    </citation>
    <scope>NUCLEOTIDE SEQUENCE [LARGE SCALE GENOMIC DNA]</scope>
    <source>
        <strain evidence="1 2">GH-19</strain>
    </source>
</reference>
<organism evidence="1 2">
    <name type="scientific">Marasmiellus scandens</name>
    <dbReference type="NCBI Taxonomy" id="2682957"/>
    <lineage>
        <taxon>Eukaryota</taxon>
        <taxon>Fungi</taxon>
        <taxon>Dikarya</taxon>
        <taxon>Basidiomycota</taxon>
        <taxon>Agaricomycotina</taxon>
        <taxon>Agaricomycetes</taxon>
        <taxon>Agaricomycetidae</taxon>
        <taxon>Agaricales</taxon>
        <taxon>Marasmiineae</taxon>
        <taxon>Omphalotaceae</taxon>
        <taxon>Marasmiellus</taxon>
    </lineage>
</organism>
<comment type="caution">
    <text evidence="1">The sequence shown here is derived from an EMBL/GenBank/DDBJ whole genome shotgun (WGS) entry which is preliminary data.</text>
</comment>